<feature type="binding site" evidence="1">
    <location>
        <position position="83"/>
    </location>
    <ligand>
        <name>Mg(2+)</name>
        <dbReference type="ChEBI" id="CHEBI:18420"/>
        <label>1</label>
    </ligand>
</feature>
<dbReference type="OrthoDB" id="2021138at2759"/>
<evidence type="ECO:0000313" key="3">
    <source>
        <dbReference type="EMBL" id="PTB43681.1"/>
    </source>
</evidence>
<feature type="region of interest" description="Disordered" evidence="2">
    <location>
        <begin position="419"/>
        <end position="460"/>
    </location>
</feature>
<dbReference type="InterPro" id="IPR050792">
    <property type="entry name" value="ADP-ribosylglycohydrolase"/>
</dbReference>
<dbReference type="PANTHER" id="PTHR16222">
    <property type="entry name" value="ADP-RIBOSYLGLYCOHYDROLASE"/>
    <property type="match status" value="1"/>
</dbReference>
<feature type="binding site" evidence="1">
    <location>
        <position position="333"/>
    </location>
    <ligand>
        <name>Mg(2+)</name>
        <dbReference type="ChEBI" id="CHEBI:18420"/>
        <label>1</label>
    </ligand>
</feature>
<evidence type="ECO:0000256" key="2">
    <source>
        <dbReference type="SAM" id="MobiDB-lite"/>
    </source>
</evidence>
<dbReference type="Gene3D" id="1.10.4080.10">
    <property type="entry name" value="ADP-ribosylation/Crystallin J1"/>
    <property type="match status" value="1"/>
</dbReference>
<dbReference type="PANTHER" id="PTHR16222:SF28">
    <property type="entry name" value="ADP-RIBOSYLGLYCOHYDROLASE"/>
    <property type="match status" value="1"/>
</dbReference>
<evidence type="ECO:0008006" key="5">
    <source>
        <dbReference type="Google" id="ProtNLM"/>
    </source>
</evidence>
<accession>A0A2T3ZFV1</accession>
<dbReference type="STRING" id="1042311.A0A2T3ZFV1"/>
<keyword evidence="1" id="KW-0460">Magnesium</keyword>
<proteinExistence type="predicted"/>
<dbReference type="InterPro" id="IPR005502">
    <property type="entry name" value="Ribosyl_crysJ1"/>
</dbReference>
<dbReference type="GO" id="GO:0046872">
    <property type="term" value="F:metal ion binding"/>
    <property type="evidence" value="ECO:0007669"/>
    <property type="project" value="UniProtKB-KW"/>
</dbReference>
<feature type="binding site" evidence="1">
    <location>
        <position position="85"/>
    </location>
    <ligand>
        <name>Mg(2+)</name>
        <dbReference type="ChEBI" id="CHEBI:18420"/>
        <label>1</label>
    </ligand>
</feature>
<organism evidence="3 4">
    <name type="scientific">Trichoderma asperellum (strain ATCC 204424 / CBS 433.97 / NBRC 101777)</name>
    <dbReference type="NCBI Taxonomy" id="1042311"/>
    <lineage>
        <taxon>Eukaryota</taxon>
        <taxon>Fungi</taxon>
        <taxon>Dikarya</taxon>
        <taxon>Ascomycota</taxon>
        <taxon>Pezizomycotina</taxon>
        <taxon>Sordariomycetes</taxon>
        <taxon>Hypocreomycetidae</taxon>
        <taxon>Hypocreales</taxon>
        <taxon>Hypocreaceae</taxon>
        <taxon>Trichoderma</taxon>
    </lineage>
</organism>
<dbReference type="EMBL" id="KZ679259">
    <property type="protein sequence ID" value="PTB43681.1"/>
    <property type="molecule type" value="Genomic_DNA"/>
</dbReference>
<feature type="binding site" evidence="1">
    <location>
        <position position="84"/>
    </location>
    <ligand>
        <name>Mg(2+)</name>
        <dbReference type="ChEBI" id="CHEBI:18420"/>
        <label>1</label>
    </ligand>
</feature>
<feature type="binding site" evidence="1">
    <location>
        <position position="336"/>
    </location>
    <ligand>
        <name>Mg(2+)</name>
        <dbReference type="ChEBI" id="CHEBI:18420"/>
        <label>1</label>
    </ligand>
</feature>
<keyword evidence="1" id="KW-0479">Metal-binding</keyword>
<feature type="binding site" evidence="1">
    <location>
        <position position="335"/>
    </location>
    <ligand>
        <name>Mg(2+)</name>
        <dbReference type="ChEBI" id="CHEBI:18420"/>
        <label>1</label>
    </ligand>
</feature>
<dbReference type="Pfam" id="PF03747">
    <property type="entry name" value="ADP_ribosyl_GH"/>
    <property type="match status" value="1"/>
</dbReference>
<protein>
    <recommendedName>
        <fullName evidence="5">ADP-ribosylglycohydrolase</fullName>
    </recommendedName>
</protein>
<reference evidence="3 4" key="1">
    <citation type="submission" date="2016-07" db="EMBL/GenBank/DDBJ databases">
        <title>Multiple horizontal gene transfer events from other fungi enriched the ability of initially mycotrophic Trichoderma (Ascomycota) to feed on dead plant biomass.</title>
        <authorList>
            <consortium name="DOE Joint Genome Institute"/>
            <person name="Aerts A."/>
            <person name="Atanasova L."/>
            <person name="Chenthamara K."/>
            <person name="Zhang J."/>
            <person name="Grujic M."/>
            <person name="Henrissat B."/>
            <person name="Kuo A."/>
            <person name="Salamov A."/>
            <person name="Lipzen A."/>
            <person name="Labutti K."/>
            <person name="Barry K."/>
            <person name="Miao Y."/>
            <person name="Rahimi M.J."/>
            <person name="Shen Q."/>
            <person name="Grigoriev I.V."/>
            <person name="Kubicek C.P."/>
            <person name="Druzhinina I.S."/>
        </authorList>
    </citation>
    <scope>NUCLEOTIDE SEQUENCE [LARGE SCALE GENOMIC DNA]</scope>
    <source>
        <strain evidence="3 4">CBS 433.97</strain>
    </source>
</reference>
<dbReference type="SUPFAM" id="SSF101478">
    <property type="entry name" value="ADP-ribosylglycohydrolase"/>
    <property type="match status" value="1"/>
</dbReference>
<evidence type="ECO:0000313" key="4">
    <source>
        <dbReference type="Proteomes" id="UP000240493"/>
    </source>
</evidence>
<dbReference type="InterPro" id="IPR036705">
    <property type="entry name" value="Ribosyl_crysJ1_sf"/>
</dbReference>
<feature type="compositionally biased region" description="Basic and acidic residues" evidence="2">
    <location>
        <begin position="419"/>
        <end position="445"/>
    </location>
</feature>
<gene>
    <name evidence="3" type="ORF">M441DRAFT_67411</name>
</gene>
<dbReference type="AlphaFoldDB" id="A0A2T3ZFV1"/>
<keyword evidence="4" id="KW-1185">Reference proteome</keyword>
<dbReference type="Proteomes" id="UP000240493">
    <property type="component" value="Unassembled WGS sequence"/>
</dbReference>
<comment type="cofactor">
    <cofactor evidence="1">
        <name>Mg(2+)</name>
        <dbReference type="ChEBI" id="CHEBI:18420"/>
    </cofactor>
    <text evidence="1">Binds 2 magnesium ions per subunit.</text>
</comment>
<name>A0A2T3ZFV1_TRIA4</name>
<evidence type="ECO:0000256" key="1">
    <source>
        <dbReference type="PIRSR" id="PIRSR605502-1"/>
    </source>
</evidence>
<sequence length="460" mass="51558">MTALALPQRALEEMARETIHDRIVGCLFGSALGDAIGLYTEFLSADTARLTYLSQKFTLCPPSEATPFRRDAHRNPNVPGEWTDDTDHAMCILLSFLHKDGKEMDPQDFASRLHVWVRMGLRALDTLPLGLGHTVGAIVRNQIYLNDPEGTARKHWQNSNYNVAPNGSIMRTHPLGLMCINKTLEETFQIAADYSVVTHVDPRCIISCAVGTALIRGLIRQEIFKEEHIDDIVGKGIAWYSAYRLRRIEKDANCKDEPELDLEELNKHVKANDLTELELDDMYKMGYTYKTFGSGIHLLRLAMRKVAASESSLSTRMSIFETLITDLIMRGGDADTNACFAGALLGAYLGYKVLPSHWRDGLKHGDWLMGKAEGLSILLGVGQGTYSGSEDKDTAPDGGRGWLTESQIERKVMMLQADMVKRGQERDRQEEAEERRAEKKRTERKREKRATWLGGIGGRG</sequence>